<evidence type="ECO:0000313" key="2">
    <source>
        <dbReference type="EMBL" id="CQD22278.1"/>
    </source>
</evidence>
<evidence type="ECO:0008006" key="4">
    <source>
        <dbReference type="Google" id="ProtNLM"/>
    </source>
</evidence>
<feature type="transmembrane region" description="Helical" evidence="1">
    <location>
        <begin position="12"/>
        <end position="30"/>
    </location>
</feature>
<reference evidence="2 3" key="1">
    <citation type="submission" date="2015-03" db="EMBL/GenBank/DDBJ databases">
        <authorList>
            <person name="Urmite Genomes"/>
        </authorList>
    </citation>
    <scope>NUCLEOTIDE SEQUENCE [LARGE SCALE GENOMIC DNA]</scope>
    <source>
        <strain evidence="2 3">CSUR P1491</strain>
    </source>
</reference>
<feature type="transmembrane region" description="Helical" evidence="1">
    <location>
        <begin position="51"/>
        <end position="72"/>
    </location>
</feature>
<dbReference type="RefSeq" id="WP_244890174.1">
    <property type="nucleotide sequence ID" value="NZ_CTEE01000001.1"/>
</dbReference>
<dbReference type="STRING" id="141349.BN1232_05570"/>
<dbReference type="Pfam" id="PF14023">
    <property type="entry name" value="Bestrophin-like"/>
    <property type="match status" value="1"/>
</dbReference>
<dbReference type="Proteomes" id="UP000199251">
    <property type="component" value="Unassembled WGS sequence"/>
</dbReference>
<keyword evidence="1" id="KW-1133">Transmembrane helix</keyword>
<dbReference type="EMBL" id="CTEE01000001">
    <property type="protein sequence ID" value="CQD22278.1"/>
    <property type="molecule type" value="Genomic_DNA"/>
</dbReference>
<protein>
    <recommendedName>
        <fullName evidence="4">DUF4239 domain-containing protein</fullName>
    </recommendedName>
</protein>
<keyword evidence="1" id="KW-0812">Transmembrane</keyword>
<organism evidence="2 3">
    <name type="scientific">Mycobacterium lentiflavum</name>
    <dbReference type="NCBI Taxonomy" id="141349"/>
    <lineage>
        <taxon>Bacteria</taxon>
        <taxon>Bacillati</taxon>
        <taxon>Actinomycetota</taxon>
        <taxon>Actinomycetes</taxon>
        <taxon>Mycobacteriales</taxon>
        <taxon>Mycobacteriaceae</taxon>
        <taxon>Mycobacterium</taxon>
        <taxon>Mycobacterium simiae complex</taxon>
    </lineage>
</organism>
<accession>A0A0E4CQX9</accession>
<keyword evidence="1" id="KW-0472">Membrane</keyword>
<proteinExistence type="predicted"/>
<feature type="transmembrane region" description="Helical" evidence="1">
    <location>
        <begin position="188"/>
        <end position="210"/>
    </location>
</feature>
<sequence length="264" mass="28806">MSGWIVSDVPSWLLLLGLNVLIAGGAVLALKYVRRRFPGVRGDERSEVTQFAFMLVGFVYAFFTGFIVTALWGQDNAADDDMRVEGATAVQMADDLNAFDKGDRDRIRGALLDYERAAVIEWPLVAHGHTYPAAGQALQHLRSAYDQVQPRTDTQKTYLATSFDSLHKISQARTERTLRARTDNGLPWSMWTVFFLTSGLVLGGALVYGVEKPTVHYALVATVGVLLATDLFLVVELAHPYIGDTATTPESLGAVIQSLSAPSA</sequence>
<evidence type="ECO:0000313" key="3">
    <source>
        <dbReference type="Proteomes" id="UP000199251"/>
    </source>
</evidence>
<name>A0A0E4CQX9_MYCLN</name>
<gene>
    <name evidence="2" type="ORF">BN1232_05570</name>
</gene>
<evidence type="ECO:0000256" key="1">
    <source>
        <dbReference type="SAM" id="Phobius"/>
    </source>
</evidence>
<dbReference type="InterPro" id="IPR025333">
    <property type="entry name" value="DUF4239"/>
</dbReference>
<dbReference type="AlphaFoldDB" id="A0A0E4CQX9"/>
<feature type="transmembrane region" description="Helical" evidence="1">
    <location>
        <begin position="217"/>
        <end position="235"/>
    </location>
</feature>